<dbReference type="Gene3D" id="3.50.50.60">
    <property type="entry name" value="FAD/NAD(P)-binding domain"/>
    <property type="match status" value="1"/>
</dbReference>
<evidence type="ECO:0000313" key="7">
    <source>
        <dbReference type="EMBL" id="GAK44780.1"/>
    </source>
</evidence>
<feature type="domain" description="FAD dependent oxidoreductase" evidence="6">
    <location>
        <begin position="11"/>
        <end position="367"/>
    </location>
</feature>
<keyword evidence="3" id="KW-0274">FAD</keyword>
<keyword evidence="4" id="KW-0560">Oxidoreductase</keyword>
<gene>
    <name evidence="7" type="ORF">M2A_1279</name>
</gene>
<dbReference type="PANTHER" id="PTHR43104">
    <property type="entry name" value="L-2-HYDROXYGLUTARATE DEHYDROGENASE, MITOCHONDRIAL"/>
    <property type="match status" value="1"/>
</dbReference>
<protein>
    <submittedName>
        <fullName evidence="7">FAD dependent oxidoreductase</fullName>
    </submittedName>
</protein>
<dbReference type="Proteomes" id="UP000028702">
    <property type="component" value="Unassembled WGS sequence"/>
</dbReference>
<dbReference type="InterPro" id="IPR036188">
    <property type="entry name" value="FAD/NAD-bd_sf"/>
</dbReference>
<evidence type="ECO:0000313" key="8">
    <source>
        <dbReference type="Proteomes" id="UP000028702"/>
    </source>
</evidence>
<dbReference type="RefSeq" id="WP_045444648.1">
    <property type="nucleotide sequence ID" value="NZ_BBIO01000005.1"/>
</dbReference>
<dbReference type="Gene3D" id="3.30.9.10">
    <property type="entry name" value="D-Amino Acid Oxidase, subunit A, domain 2"/>
    <property type="match status" value="1"/>
</dbReference>
<sequence length="373" mass="39262">MTPPSYESEADCVVIGAGVIGLAVARALALKGREVIVLEKAGQIGTETSSHNSEVIHAGIYYPEGSLKARTCVEGKERLYRYLAERSIAHRRCGKLIAAAGKEQEGELAAIRQKAAANGVTDLESLTARQAQALEPALACKAALLSPSTGILDTHGYMLALQGDLEDRGGMIAFGAPLLKAARLNDGYGLEVGGAAPMRLKARCLVNAAGFSAPDLARKIEGLDAAHVPPAYYAKGNYFTLSGKAPFSRLIYPVPEAAGLGIHLTLDMGGQARFGPDVEWVEGPDYAVDAARGERFYGAIRAYWPGLEDGALQPGYAGIRPKIQAPGEPARDFLLSGPADHGLEGLLNLFGIESPGITASLALAEEAVMRLEL</sequence>
<comment type="similarity">
    <text evidence="5">Belongs to the L2HGDH family.</text>
</comment>
<evidence type="ECO:0000256" key="3">
    <source>
        <dbReference type="ARBA" id="ARBA00022827"/>
    </source>
</evidence>
<evidence type="ECO:0000256" key="5">
    <source>
        <dbReference type="ARBA" id="ARBA00037941"/>
    </source>
</evidence>
<dbReference type="SUPFAM" id="SSF51905">
    <property type="entry name" value="FAD/NAD(P)-binding domain"/>
    <property type="match status" value="1"/>
</dbReference>
<dbReference type="EMBL" id="BBIO01000005">
    <property type="protein sequence ID" value="GAK44780.1"/>
    <property type="molecule type" value="Genomic_DNA"/>
</dbReference>
<dbReference type="PANTHER" id="PTHR43104:SF4">
    <property type="entry name" value="L-2-HYDROXYGLUTARATE DEHYDROGENASE, MITOCHONDRIAL"/>
    <property type="match status" value="1"/>
</dbReference>
<proteinExistence type="inferred from homology"/>
<evidence type="ECO:0000259" key="6">
    <source>
        <dbReference type="Pfam" id="PF01266"/>
    </source>
</evidence>
<evidence type="ECO:0000256" key="4">
    <source>
        <dbReference type="ARBA" id="ARBA00023002"/>
    </source>
</evidence>
<dbReference type="eggNOG" id="COG0579">
    <property type="taxonomic scope" value="Bacteria"/>
</dbReference>
<dbReference type="InterPro" id="IPR006076">
    <property type="entry name" value="FAD-dep_OxRdtase"/>
</dbReference>
<dbReference type="AlphaFoldDB" id="A0A081B9R2"/>
<organism evidence="7 8">
    <name type="scientific">Tepidicaulis marinus</name>
    <dbReference type="NCBI Taxonomy" id="1333998"/>
    <lineage>
        <taxon>Bacteria</taxon>
        <taxon>Pseudomonadati</taxon>
        <taxon>Pseudomonadota</taxon>
        <taxon>Alphaproteobacteria</taxon>
        <taxon>Hyphomicrobiales</taxon>
        <taxon>Parvibaculaceae</taxon>
        <taxon>Tepidicaulis</taxon>
    </lineage>
</organism>
<comment type="caution">
    <text evidence="7">The sequence shown here is derived from an EMBL/GenBank/DDBJ whole genome shotgun (WGS) entry which is preliminary data.</text>
</comment>
<keyword evidence="2" id="KW-0285">Flavoprotein</keyword>
<name>A0A081B9R2_9HYPH</name>
<keyword evidence="8" id="KW-1185">Reference proteome</keyword>
<reference evidence="7 8" key="1">
    <citation type="submission" date="2014-07" db="EMBL/GenBank/DDBJ databases">
        <title>Tepidicaulis marinum gen. nov., sp. nov., a novel marine bacterium denitrifying nitrate to nitrous oxide strictly under microaerobic conditions.</title>
        <authorList>
            <person name="Takeuchi M."/>
            <person name="Yamagishi T."/>
            <person name="Kamagata Y."/>
            <person name="Oshima K."/>
            <person name="Hattori M."/>
            <person name="Katayama T."/>
            <person name="Hanada S."/>
            <person name="Tamaki H."/>
            <person name="Marumo K."/>
            <person name="Maeda H."/>
            <person name="Nedachi M."/>
            <person name="Iwasaki W."/>
            <person name="Suwa Y."/>
            <person name="Sakata S."/>
        </authorList>
    </citation>
    <scope>NUCLEOTIDE SEQUENCE [LARGE SCALE GENOMIC DNA]</scope>
    <source>
        <strain evidence="7 8">MA2</strain>
    </source>
</reference>
<evidence type="ECO:0000256" key="1">
    <source>
        <dbReference type="ARBA" id="ARBA00001974"/>
    </source>
</evidence>
<dbReference type="STRING" id="1333998.M2A_1279"/>
<evidence type="ECO:0000256" key="2">
    <source>
        <dbReference type="ARBA" id="ARBA00022630"/>
    </source>
</evidence>
<comment type="cofactor">
    <cofactor evidence="1">
        <name>FAD</name>
        <dbReference type="ChEBI" id="CHEBI:57692"/>
    </cofactor>
</comment>
<dbReference type="Pfam" id="PF01266">
    <property type="entry name" value="DAO"/>
    <property type="match status" value="1"/>
</dbReference>
<dbReference type="GO" id="GO:0047545">
    <property type="term" value="F:(S)-2-hydroxyglutarate dehydrogenase activity"/>
    <property type="evidence" value="ECO:0007669"/>
    <property type="project" value="TreeGrafter"/>
</dbReference>
<accession>A0A081B9R2</accession>